<comment type="subcellular location">
    <subcellularLocation>
        <location evidence="12">Cytoplasm</location>
    </subcellularLocation>
</comment>
<evidence type="ECO:0000313" key="17">
    <source>
        <dbReference type="EMBL" id="BBE31646.1"/>
    </source>
</evidence>
<feature type="binding site" evidence="12 13">
    <location>
        <position position="8"/>
    </location>
    <ligand>
        <name>ATP</name>
        <dbReference type="ChEBI" id="CHEBI:30616"/>
    </ligand>
</feature>
<evidence type="ECO:0000313" key="18">
    <source>
        <dbReference type="Proteomes" id="UP000516361"/>
    </source>
</evidence>
<dbReference type="InParanoid" id="A0A7G1G8B7"/>
<dbReference type="NCBIfam" id="NF001908">
    <property type="entry name" value="PRK00668.1"/>
    <property type="match status" value="1"/>
</dbReference>
<evidence type="ECO:0000256" key="14">
    <source>
        <dbReference type="RuleBase" id="RU004011"/>
    </source>
</evidence>
<keyword evidence="6 12" id="KW-0479">Metal-binding</keyword>
<evidence type="ECO:0000256" key="5">
    <source>
        <dbReference type="ARBA" id="ARBA00022679"/>
    </source>
</evidence>
<dbReference type="HAMAP" id="MF_00451">
    <property type="entry name" value="NDP_kinase"/>
    <property type="match status" value="1"/>
</dbReference>
<keyword evidence="9 12" id="KW-0067">ATP-binding</keyword>
<dbReference type="AlphaFoldDB" id="A0A7G1G8B7"/>
<evidence type="ECO:0000256" key="7">
    <source>
        <dbReference type="ARBA" id="ARBA00022741"/>
    </source>
</evidence>
<dbReference type="InterPro" id="IPR036850">
    <property type="entry name" value="NDK-like_dom_sf"/>
</dbReference>
<keyword evidence="8 12" id="KW-0418">Kinase</keyword>
<comment type="catalytic activity">
    <reaction evidence="12 15">
        <text>a 2'-deoxyribonucleoside 5'-diphosphate + ATP = a 2'-deoxyribonucleoside 5'-triphosphate + ADP</text>
        <dbReference type="Rhea" id="RHEA:44640"/>
        <dbReference type="ChEBI" id="CHEBI:30616"/>
        <dbReference type="ChEBI" id="CHEBI:61560"/>
        <dbReference type="ChEBI" id="CHEBI:73316"/>
        <dbReference type="ChEBI" id="CHEBI:456216"/>
        <dbReference type="EC" id="2.7.4.6"/>
    </reaction>
</comment>
<evidence type="ECO:0000256" key="2">
    <source>
        <dbReference type="ARBA" id="ARBA00008142"/>
    </source>
</evidence>
<keyword evidence="7 12" id="KW-0547">Nucleotide-binding</keyword>
<dbReference type="GO" id="GO:0005524">
    <property type="term" value="F:ATP binding"/>
    <property type="evidence" value="ECO:0007669"/>
    <property type="project" value="UniProtKB-UniRule"/>
</dbReference>
<comment type="catalytic activity">
    <reaction evidence="12">
        <text>a ribonucleoside 5'-diphosphate + ATP = a ribonucleoside 5'-triphosphate + ADP</text>
        <dbReference type="Rhea" id="RHEA:18113"/>
        <dbReference type="ChEBI" id="CHEBI:30616"/>
        <dbReference type="ChEBI" id="CHEBI:57930"/>
        <dbReference type="ChEBI" id="CHEBI:61557"/>
        <dbReference type="ChEBI" id="CHEBI:456216"/>
        <dbReference type="EC" id="2.7.4.6"/>
    </reaction>
</comment>
<feature type="domain" description="Nucleoside diphosphate kinase-like" evidence="16">
    <location>
        <begin position="4"/>
        <end position="137"/>
    </location>
</feature>
<feature type="binding site" evidence="12 13">
    <location>
        <position position="111"/>
    </location>
    <ligand>
        <name>ATP</name>
        <dbReference type="ChEBI" id="CHEBI:30616"/>
    </ligand>
</feature>
<keyword evidence="10 12" id="KW-0460">Magnesium</keyword>
<evidence type="ECO:0000256" key="3">
    <source>
        <dbReference type="ARBA" id="ARBA00012966"/>
    </source>
</evidence>
<keyword evidence="18" id="KW-1185">Reference proteome</keyword>
<feature type="active site" description="Pros-phosphohistidine intermediate" evidence="12 13">
    <location>
        <position position="114"/>
    </location>
</feature>
<dbReference type="GO" id="GO:0005737">
    <property type="term" value="C:cytoplasm"/>
    <property type="evidence" value="ECO:0007669"/>
    <property type="project" value="UniProtKB-SubCell"/>
</dbReference>
<dbReference type="InterPro" id="IPR034907">
    <property type="entry name" value="NDK-like_dom"/>
</dbReference>
<feature type="binding site" evidence="12 13">
    <location>
        <position position="84"/>
    </location>
    <ligand>
        <name>ATP</name>
        <dbReference type="ChEBI" id="CHEBI:30616"/>
    </ligand>
</feature>
<dbReference type="GO" id="GO:0046872">
    <property type="term" value="F:metal ion binding"/>
    <property type="evidence" value="ECO:0007669"/>
    <property type="project" value="UniProtKB-KW"/>
</dbReference>
<dbReference type="PROSITE" id="PS51374">
    <property type="entry name" value="NDPK_LIKE"/>
    <property type="match status" value="1"/>
</dbReference>
<dbReference type="Gene3D" id="3.30.70.141">
    <property type="entry name" value="Nucleoside diphosphate kinase-like domain"/>
    <property type="match status" value="1"/>
</dbReference>
<evidence type="ECO:0000256" key="9">
    <source>
        <dbReference type="ARBA" id="ARBA00022840"/>
    </source>
</evidence>
<dbReference type="PRINTS" id="PR01243">
    <property type="entry name" value="NUCDPKINASE"/>
</dbReference>
<dbReference type="GO" id="GO:0006228">
    <property type="term" value="P:UTP biosynthetic process"/>
    <property type="evidence" value="ECO:0007669"/>
    <property type="project" value="UniProtKB-UniRule"/>
</dbReference>
<dbReference type="CDD" id="cd04413">
    <property type="entry name" value="NDPk_I"/>
    <property type="match status" value="1"/>
</dbReference>
<keyword evidence="12" id="KW-0597">Phosphoprotein</keyword>
<gene>
    <name evidence="12" type="primary">ndk</name>
    <name evidence="17" type="ORF">OSSY52_17870</name>
</gene>
<proteinExistence type="inferred from homology"/>
<dbReference type="GO" id="GO:0006241">
    <property type="term" value="P:CTP biosynthetic process"/>
    <property type="evidence" value="ECO:0007669"/>
    <property type="project" value="UniProtKB-UniRule"/>
</dbReference>
<dbReference type="GO" id="GO:0006183">
    <property type="term" value="P:GTP biosynthetic process"/>
    <property type="evidence" value="ECO:0007669"/>
    <property type="project" value="UniProtKB-UniRule"/>
</dbReference>
<evidence type="ECO:0000256" key="13">
    <source>
        <dbReference type="PROSITE-ProRule" id="PRU00706"/>
    </source>
</evidence>
<evidence type="ECO:0000256" key="12">
    <source>
        <dbReference type="HAMAP-Rule" id="MF_00451"/>
    </source>
</evidence>
<evidence type="ECO:0000256" key="4">
    <source>
        <dbReference type="ARBA" id="ARBA00017632"/>
    </source>
</evidence>
<dbReference type="FunFam" id="3.30.70.141:FF:000003">
    <property type="entry name" value="Nucleoside diphosphate kinase"/>
    <property type="match status" value="1"/>
</dbReference>
<dbReference type="InterPro" id="IPR001564">
    <property type="entry name" value="Nucleoside_diP_kinase"/>
</dbReference>
<evidence type="ECO:0000256" key="10">
    <source>
        <dbReference type="ARBA" id="ARBA00022842"/>
    </source>
</evidence>
<dbReference type="SMART" id="SM00562">
    <property type="entry name" value="NDK"/>
    <property type="match status" value="1"/>
</dbReference>
<dbReference type="GO" id="GO:0004550">
    <property type="term" value="F:nucleoside diphosphate kinase activity"/>
    <property type="evidence" value="ECO:0007669"/>
    <property type="project" value="UniProtKB-UniRule"/>
</dbReference>
<evidence type="ECO:0000256" key="8">
    <source>
        <dbReference type="ARBA" id="ARBA00022777"/>
    </source>
</evidence>
<dbReference type="EMBL" id="AP018712">
    <property type="protein sequence ID" value="BBE31646.1"/>
    <property type="molecule type" value="Genomic_DNA"/>
</dbReference>
<protein>
    <recommendedName>
        <fullName evidence="4 12">Nucleoside diphosphate kinase</fullName>
        <shortName evidence="12">NDK</shortName>
        <shortName evidence="12">NDP kinase</shortName>
        <ecNumber evidence="3 12">2.7.4.6</ecNumber>
    </recommendedName>
    <alternativeName>
        <fullName evidence="12">Nucleoside-2-P kinase</fullName>
    </alternativeName>
</protein>
<keyword evidence="5 12" id="KW-0808">Transferase</keyword>
<name>A0A7G1G8B7_9BACT</name>
<sequence>MREFAMIKPNAVRRGIVGEVISKLEKKGLKIIGMKLLKMTSSQSKELYKEHVGKDFYEKLIEFSLSGPVVALVIEGPRAIEITRHIVGKTDPLKAMPGSIRGTYGLSVRKNVIHASDSEKNAERELKIFFDENELLNYELDYENDL</sequence>
<organism evidence="17 18">
    <name type="scientific">Tepiditoga spiralis</name>
    <dbReference type="NCBI Taxonomy" id="2108365"/>
    <lineage>
        <taxon>Bacteria</taxon>
        <taxon>Thermotogati</taxon>
        <taxon>Thermotogota</taxon>
        <taxon>Thermotogae</taxon>
        <taxon>Petrotogales</taxon>
        <taxon>Petrotogaceae</taxon>
        <taxon>Tepiditoga</taxon>
    </lineage>
</organism>
<dbReference type="InterPro" id="IPR023005">
    <property type="entry name" value="Nucleoside_diP_kinase_AS"/>
</dbReference>
<evidence type="ECO:0000256" key="11">
    <source>
        <dbReference type="ARBA" id="ARBA00023080"/>
    </source>
</evidence>
<reference evidence="17 18" key="1">
    <citation type="submission" date="2018-06" db="EMBL/GenBank/DDBJ databases">
        <title>Genome sequencing of Oceanotoga sp. sy52.</title>
        <authorList>
            <person name="Mori K."/>
        </authorList>
    </citation>
    <scope>NUCLEOTIDE SEQUENCE [LARGE SCALE GENOMIC DNA]</scope>
    <source>
        <strain evidence="18">sy52</strain>
    </source>
</reference>
<comment type="subunit">
    <text evidence="12">Homotetramer.</text>
</comment>
<comment type="cofactor">
    <cofactor evidence="1 12">
        <name>Mg(2+)</name>
        <dbReference type="ChEBI" id="CHEBI:18420"/>
    </cofactor>
</comment>
<evidence type="ECO:0000256" key="15">
    <source>
        <dbReference type="RuleBase" id="RU004013"/>
    </source>
</evidence>
<dbReference type="PANTHER" id="PTHR11349">
    <property type="entry name" value="NUCLEOSIDE DIPHOSPHATE KINASE"/>
    <property type="match status" value="1"/>
</dbReference>
<feature type="binding site" evidence="12 13">
    <location>
        <position position="90"/>
    </location>
    <ligand>
        <name>ATP</name>
        <dbReference type="ChEBI" id="CHEBI:30616"/>
    </ligand>
</feature>
<comment type="similarity">
    <text evidence="2 12 13 14">Belongs to the NDK family.</text>
</comment>
<feature type="binding site" evidence="12 13">
    <location>
        <position position="101"/>
    </location>
    <ligand>
        <name>ATP</name>
        <dbReference type="ChEBI" id="CHEBI:30616"/>
    </ligand>
</feature>
<keyword evidence="11 12" id="KW-0546">Nucleotide metabolism</keyword>
<dbReference type="PROSITE" id="PS00469">
    <property type="entry name" value="NDPK"/>
    <property type="match status" value="1"/>
</dbReference>
<dbReference type="Pfam" id="PF00334">
    <property type="entry name" value="NDK"/>
    <property type="match status" value="1"/>
</dbReference>
<dbReference type="SUPFAM" id="SSF54919">
    <property type="entry name" value="Nucleoside diphosphate kinase, NDK"/>
    <property type="match status" value="1"/>
</dbReference>
<accession>A0A7G1G8B7</accession>
<comment type="function">
    <text evidence="12">Major role in the synthesis of nucleoside triphosphates other than ATP. The ATP gamma phosphate is transferred to the NDP beta phosphate via a ping-pong mechanism, using a phosphorylated active-site intermediate.</text>
</comment>
<dbReference type="Proteomes" id="UP000516361">
    <property type="component" value="Chromosome"/>
</dbReference>
<dbReference type="RefSeq" id="WP_190614319.1">
    <property type="nucleotide sequence ID" value="NZ_AP018712.1"/>
</dbReference>
<evidence type="ECO:0000256" key="1">
    <source>
        <dbReference type="ARBA" id="ARBA00001946"/>
    </source>
</evidence>
<evidence type="ECO:0000256" key="6">
    <source>
        <dbReference type="ARBA" id="ARBA00022723"/>
    </source>
</evidence>
<dbReference type="KEGG" id="ocy:OSSY52_17870"/>
<keyword evidence="12" id="KW-0963">Cytoplasm</keyword>
<dbReference type="FunCoup" id="A0A7G1G8B7">
    <property type="interactions" value="350"/>
</dbReference>
<dbReference type="EC" id="2.7.4.6" evidence="3 12"/>
<evidence type="ECO:0000259" key="16">
    <source>
        <dbReference type="SMART" id="SM00562"/>
    </source>
</evidence>
<feature type="binding site" evidence="12 13">
    <location>
        <position position="56"/>
    </location>
    <ligand>
        <name>ATP</name>
        <dbReference type="ChEBI" id="CHEBI:30616"/>
    </ligand>
</feature>